<reference evidence="2" key="1">
    <citation type="submission" date="2023-07" db="EMBL/GenBank/DDBJ databases">
        <title>Myceligenerans salitolerans sp. nov., a halotolerant actinomycete isolated from a salt lake in Xinjiang, China.</title>
        <authorList>
            <person name="Guan T."/>
        </authorList>
    </citation>
    <scope>NUCLEOTIDE SEQUENCE [LARGE SCALE GENOMIC DNA]</scope>
    <source>
        <strain evidence="2">XHU 5031</strain>
    </source>
</reference>
<sequence>MTRPGTITAAVLLVALATAAAYTGMLPWTHALAGAIVLTVLIGIYRGSDTTVEDPDWHHRREEARAGGRHEVSDLGWSMLGTDGRVKEQVARRVRDLARARLRRAGHDTTRLGVDLRGRPTVRTLATWLDAIERIPDTPERGPHA</sequence>
<evidence type="ECO:0000313" key="2">
    <source>
        <dbReference type="Proteomes" id="UP000664617"/>
    </source>
</evidence>
<dbReference type="Proteomes" id="UP000664617">
    <property type="component" value="Unassembled WGS sequence"/>
</dbReference>
<accession>A0ABS3IB85</accession>
<comment type="caution">
    <text evidence="1">The sequence shown here is derived from an EMBL/GenBank/DDBJ whole genome shotgun (WGS) entry which is preliminary data.</text>
</comment>
<keyword evidence="2" id="KW-1185">Reference proteome</keyword>
<organism evidence="1 2">
    <name type="scientific">Myceligenerans salitolerans</name>
    <dbReference type="NCBI Taxonomy" id="1230528"/>
    <lineage>
        <taxon>Bacteria</taxon>
        <taxon>Bacillati</taxon>
        <taxon>Actinomycetota</taxon>
        <taxon>Actinomycetes</taxon>
        <taxon>Micrococcales</taxon>
        <taxon>Promicromonosporaceae</taxon>
        <taxon>Myceligenerans</taxon>
    </lineage>
</organism>
<proteinExistence type="predicted"/>
<dbReference type="EMBL" id="JAFMPK010000047">
    <property type="protein sequence ID" value="MBO0610224.1"/>
    <property type="molecule type" value="Genomic_DNA"/>
</dbReference>
<name>A0ABS3IB85_9MICO</name>
<evidence type="ECO:0000313" key="1">
    <source>
        <dbReference type="EMBL" id="MBO0610224.1"/>
    </source>
</evidence>
<protein>
    <submittedName>
        <fullName evidence="1">Uncharacterized protein</fullName>
    </submittedName>
</protein>
<gene>
    <name evidence="1" type="ORF">J0911_14410</name>
</gene>
<dbReference type="RefSeq" id="WP_207276147.1">
    <property type="nucleotide sequence ID" value="NZ_JAFMPK010000047.1"/>
</dbReference>